<dbReference type="AlphaFoldDB" id="A0A9Q7EWL2"/>
<dbReference type="KEGG" id="aram:KAR29_10145"/>
<name>A0A9Q7EWL2_9BACT</name>
<organism evidence="3 4">
    <name type="scientific">Aminithiophilus ramosus</name>
    <dbReference type="NCBI Taxonomy" id="3029084"/>
    <lineage>
        <taxon>Bacteria</taxon>
        <taxon>Thermotogati</taxon>
        <taxon>Synergistota</taxon>
        <taxon>Synergistia</taxon>
        <taxon>Synergistales</taxon>
        <taxon>Aminithiophilaceae</taxon>
        <taxon>Aminithiophilus</taxon>
    </lineage>
</organism>
<dbReference type="PANTHER" id="PTHR20861:SF6">
    <property type="entry name" value="BETA-RIBOFURANOSYLPHENOL 5'-PHOSPHATE SYNTHASE"/>
    <property type="match status" value="1"/>
</dbReference>
<sequence length="327" mass="34510">MTLCVRTGSRLHLGFLDLQGGTGRRFGSLGVAIDRPETVLEASFGERWLYEGPEVFRSKVESAGRLLFGDLPPVEIRLLRVPRAHVGLGSGTQVVLAAAAALAELAGIDGDIRFLASRLDRGRRSAVGVEAFAAGGLILDGGLLPGEAGPPPLLVRRFLPERWRFLLALVPGAAGLSGRAEERALAQLPPPDPSSAGELCRLVVMALLPALEKRDGKAFGAALTEIQRLVGRSFAPVQGGIYASPTAEALLRALSEEGALGVGQSSWGPTVFGFFDDPVEAEAAGEALLRRPEAEGSELILASPLNEGARVVRCPLREEVGDAFSRR</sequence>
<dbReference type="Gene3D" id="3.30.70.890">
    <property type="entry name" value="GHMP kinase, C-terminal domain"/>
    <property type="match status" value="1"/>
</dbReference>
<dbReference type="Proteomes" id="UP000671879">
    <property type="component" value="Chromosome"/>
</dbReference>
<keyword evidence="1" id="KW-0808">Transferase</keyword>
<dbReference type="RefSeq" id="WP_274372878.1">
    <property type="nucleotide sequence ID" value="NZ_CP072943.1"/>
</dbReference>
<evidence type="ECO:0000313" key="4">
    <source>
        <dbReference type="Proteomes" id="UP000671879"/>
    </source>
</evidence>
<dbReference type="Pfam" id="PF08544">
    <property type="entry name" value="GHMP_kinases_C"/>
    <property type="match status" value="1"/>
</dbReference>
<dbReference type="InterPro" id="IPR020568">
    <property type="entry name" value="Ribosomal_Su5_D2-typ_SF"/>
</dbReference>
<evidence type="ECO:0000313" key="3">
    <source>
        <dbReference type="EMBL" id="QTX31705.1"/>
    </source>
</evidence>
<feature type="domain" description="GHMP kinase C-terminal" evidence="2">
    <location>
        <begin position="207"/>
        <end position="289"/>
    </location>
</feature>
<accession>A0A9Q7EWL2</accession>
<evidence type="ECO:0000259" key="2">
    <source>
        <dbReference type="Pfam" id="PF08544"/>
    </source>
</evidence>
<dbReference type="InterPro" id="IPR036554">
    <property type="entry name" value="GHMP_kinase_C_sf"/>
</dbReference>
<protein>
    <recommendedName>
        <fullName evidence="2">GHMP kinase C-terminal domain-containing protein</fullName>
    </recommendedName>
</protein>
<dbReference type="PANTHER" id="PTHR20861">
    <property type="entry name" value="HOMOSERINE/4-DIPHOSPHOCYTIDYL-2-C-METHYL-D-ERYTHRITOL KINASE"/>
    <property type="match status" value="1"/>
</dbReference>
<reference evidence="4" key="1">
    <citation type="submission" date="2021-04" db="EMBL/GenBank/DDBJ databases">
        <title>A novel Synergistetes isolate from a pyrite-forming mixed culture.</title>
        <authorList>
            <person name="Bunk B."/>
            <person name="Sproer C."/>
            <person name="Spring S."/>
            <person name="Pester M."/>
        </authorList>
    </citation>
    <scope>NUCLEOTIDE SEQUENCE [LARGE SCALE GENOMIC DNA]</scope>
    <source>
        <strain evidence="4">J.5.4.2-T.3.5.2</strain>
    </source>
</reference>
<dbReference type="InterPro" id="IPR004422">
    <property type="entry name" value="RFAP_synthase"/>
</dbReference>
<dbReference type="NCBIfam" id="TIGR00144">
    <property type="entry name" value="beta_RFAP_syn"/>
    <property type="match status" value="1"/>
</dbReference>
<dbReference type="SUPFAM" id="SSF54211">
    <property type="entry name" value="Ribosomal protein S5 domain 2-like"/>
    <property type="match status" value="1"/>
</dbReference>
<dbReference type="EMBL" id="CP072943">
    <property type="protein sequence ID" value="QTX31705.1"/>
    <property type="molecule type" value="Genomic_DNA"/>
</dbReference>
<dbReference type="GO" id="GO:0016740">
    <property type="term" value="F:transferase activity"/>
    <property type="evidence" value="ECO:0007669"/>
    <property type="project" value="UniProtKB-KW"/>
</dbReference>
<keyword evidence="4" id="KW-1185">Reference proteome</keyword>
<evidence type="ECO:0000256" key="1">
    <source>
        <dbReference type="ARBA" id="ARBA00022679"/>
    </source>
</evidence>
<dbReference type="InterPro" id="IPR013750">
    <property type="entry name" value="GHMP_kinase_C_dom"/>
</dbReference>
<proteinExistence type="predicted"/>
<dbReference type="PIRSF" id="PIRSF004884">
    <property type="entry name" value="Sugar_kin_arch"/>
    <property type="match status" value="1"/>
</dbReference>
<gene>
    <name evidence="3" type="ORF">KAR29_10145</name>
</gene>